<evidence type="ECO:0000313" key="3">
    <source>
        <dbReference type="Proteomes" id="UP000185728"/>
    </source>
</evidence>
<keyword evidence="3" id="KW-1185">Reference proteome</keyword>
<dbReference type="EMBL" id="FTOB01000004">
    <property type="protein sequence ID" value="SIS88269.1"/>
    <property type="molecule type" value="Genomic_DNA"/>
</dbReference>
<gene>
    <name evidence="2" type="ORF">SAMN05421766_104604</name>
</gene>
<evidence type="ECO:0000313" key="2">
    <source>
        <dbReference type="EMBL" id="SIS88269.1"/>
    </source>
</evidence>
<organism evidence="2 3">
    <name type="scientific">Zobellia uliginosa</name>
    <dbReference type="NCBI Taxonomy" id="143224"/>
    <lineage>
        <taxon>Bacteria</taxon>
        <taxon>Pseudomonadati</taxon>
        <taxon>Bacteroidota</taxon>
        <taxon>Flavobacteriia</taxon>
        <taxon>Flavobacteriales</taxon>
        <taxon>Flavobacteriaceae</taxon>
        <taxon>Zobellia</taxon>
    </lineage>
</organism>
<accession>A0ABY1KX19</accession>
<protein>
    <recommendedName>
        <fullName evidence="4">DUF4142 domain-containing protein</fullName>
    </recommendedName>
</protein>
<evidence type="ECO:0008006" key="4">
    <source>
        <dbReference type="Google" id="ProtNLM"/>
    </source>
</evidence>
<feature type="signal peptide" evidence="1">
    <location>
        <begin position="1"/>
        <end position="22"/>
    </location>
</feature>
<keyword evidence="1" id="KW-0732">Signal</keyword>
<dbReference type="PROSITE" id="PS51257">
    <property type="entry name" value="PROKAR_LIPOPROTEIN"/>
    <property type="match status" value="1"/>
</dbReference>
<name>A0ABY1KX19_9FLAO</name>
<evidence type="ECO:0000256" key="1">
    <source>
        <dbReference type="SAM" id="SignalP"/>
    </source>
</evidence>
<reference evidence="2 3" key="1">
    <citation type="submission" date="2017-01" db="EMBL/GenBank/DDBJ databases">
        <authorList>
            <person name="Varghese N."/>
            <person name="Submissions S."/>
        </authorList>
    </citation>
    <scope>NUCLEOTIDE SEQUENCE [LARGE SCALE GENOMIC DNA]</scope>
    <source>
        <strain evidence="2 3">DSM 2061</strain>
    </source>
</reference>
<dbReference type="Proteomes" id="UP000185728">
    <property type="component" value="Unassembled WGS sequence"/>
</dbReference>
<proteinExistence type="predicted"/>
<feature type="chain" id="PRO_5046524472" description="DUF4142 domain-containing protein" evidence="1">
    <location>
        <begin position="23"/>
        <end position="233"/>
    </location>
</feature>
<sequence>MRLFYRIHFIFTFLFFSSFAMGQACEYANSNIGYVKNQTNKALSMHDLKMTKFYTYKALTALEKSKKQIKDCGCEYATDSMIENIEYLKNATRATSISGARILLNKALDYTHESLEAIANHGEHGSIYGSNSLAMNVTKTEKKASYNESLVDQQKIRTKIDEALLKYKHSLEKVINTVDCAEARLFAQRIYENCEQELLKPKLSEGKKYYNLKTKEITAKALQSLGECNQLSK</sequence>
<comment type="caution">
    <text evidence="2">The sequence shown here is derived from an EMBL/GenBank/DDBJ whole genome shotgun (WGS) entry which is preliminary data.</text>
</comment>